<dbReference type="CDD" id="cd10802">
    <property type="entry name" value="YdjC_TTHB029_like"/>
    <property type="match status" value="1"/>
</dbReference>
<evidence type="ECO:0000256" key="1">
    <source>
        <dbReference type="ARBA" id="ARBA00001946"/>
    </source>
</evidence>
<keyword evidence="2" id="KW-0479">Metal-binding</keyword>
<dbReference type="GO" id="GO:0016787">
    <property type="term" value="F:hydrolase activity"/>
    <property type="evidence" value="ECO:0007669"/>
    <property type="project" value="UniProtKB-KW"/>
</dbReference>
<gene>
    <name evidence="6" type="ORF">E0485_22825</name>
</gene>
<sequence>MGYDPNDRLLIINADDYGMCHSMNAAAEELLLAGAISSATLMVPCAWAKEGAAFAKKYPQVDIGVHLTFTSEWDHYKWGPVTRLTDVNSLITDEGFFPEDCLSFELQAEPEQVKIEIQKQIEQAIAWGVDPTHLDVHMGSLYGLATGRDYLEVVLEACEHYKLPLRLPRGLTALEELPPELQQMAAARIALADHKGIMIIDDLLTHPFHYTPGETFDEMKQGMIQMLKGLRAGITEIFIHPGYATEELKAIQPDAPKRDMEARLFLDDEIRNTIKSENIRMITWRDLRDHQRRMNV</sequence>
<comment type="cofactor">
    <cofactor evidence="1">
        <name>Mg(2+)</name>
        <dbReference type="ChEBI" id="CHEBI:18420"/>
    </cofactor>
</comment>
<evidence type="ECO:0000256" key="4">
    <source>
        <dbReference type="ARBA" id="ARBA00022842"/>
    </source>
</evidence>
<dbReference type="AlphaFoldDB" id="A0A4R4E0J8"/>
<proteinExistence type="predicted"/>
<name>A0A4R4E0J8_9BACL</name>
<dbReference type="InterPro" id="IPR006879">
    <property type="entry name" value="YdjC-like"/>
</dbReference>
<evidence type="ECO:0000256" key="2">
    <source>
        <dbReference type="ARBA" id="ARBA00022723"/>
    </source>
</evidence>
<comment type="caution">
    <text evidence="6">The sequence shown here is derived from an EMBL/GenBank/DDBJ whole genome shotgun (WGS) entry which is preliminary data.</text>
</comment>
<dbReference type="Pfam" id="PF04794">
    <property type="entry name" value="YdjC"/>
    <property type="match status" value="1"/>
</dbReference>
<dbReference type="Proteomes" id="UP000295418">
    <property type="component" value="Unassembled WGS sequence"/>
</dbReference>
<dbReference type="GO" id="GO:0046872">
    <property type="term" value="F:metal ion binding"/>
    <property type="evidence" value="ECO:0007669"/>
    <property type="project" value="UniProtKB-KW"/>
</dbReference>
<dbReference type="EMBL" id="SKFG01000042">
    <property type="protein sequence ID" value="TCZ71080.1"/>
    <property type="molecule type" value="Genomic_DNA"/>
</dbReference>
<dbReference type="PANTHER" id="PTHR31609">
    <property type="entry name" value="YDJC DEACETYLASE FAMILY MEMBER"/>
    <property type="match status" value="1"/>
</dbReference>
<dbReference type="PANTHER" id="PTHR31609:SF1">
    <property type="entry name" value="CARBOHYDRATE DEACETYLASE"/>
    <property type="match status" value="1"/>
</dbReference>
<dbReference type="GO" id="GO:0005975">
    <property type="term" value="P:carbohydrate metabolic process"/>
    <property type="evidence" value="ECO:0007669"/>
    <property type="project" value="InterPro"/>
</dbReference>
<evidence type="ECO:0000256" key="3">
    <source>
        <dbReference type="ARBA" id="ARBA00022801"/>
    </source>
</evidence>
<dbReference type="Gene3D" id="3.20.20.370">
    <property type="entry name" value="Glycoside hydrolase/deacetylase"/>
    <property type="match status" value="1"/>
</dbReference>
<dbReference type="OrthoDB" id="9774177at2"/>
<dbReference type="GO" id="GO:0019213">
    <property type="term" value="F:deacetylase activity"/>
    <property type="evidence" value="ECO:0007669"/>
    <property type="project" value="TreeGrafter"/>
</dbReference>
<keyword evidence="3" id="KW-0378">Hydrolase</keyword>
<evidence type="ECO:0000256" key="5">
    <source>
        <dbReference type="ARBA" id="ARBA00023277"/>
    </source>
</evidence>
<keyword evidence="7" id="KW-1185">Reference proteome</keyword>
<keyword evidence="4" id="KW-0460">Magnesium</keyword>
<organism evidence="6 7">
    <name type="scientific">Paenibacillus albiflavus</name>
    <dbReference type="NCBI Taxonomy" id="2545760"/>
    <lineage>
        <taxon>Bacteria</taxon>
        <taxon>Bacillati</taxon>
        <taxon>Bacillota</taxon>
        <taxon>Bacilli</taxon>
        <taxon>Bacillales</taxon>
        <taxon>Paenibacillaceae</taxon>
        <taxon>Paenibacillus</taxon>
    </lineage>
</organism>
<reference evidence="6 7" key="1">
    <citation type="submission" date="2019-03" db="EMBL/GenBank/DDBJ databases">
        <authorList>
            <person name="Kim M.K.M."/>
        </authorList>
    </citation>
    <scope>NUCLEOTIDE SEQUENCE [LARGE SCALE GENOMIC DNA]</scope>
    <source>
        <strain evidence="6 7">18JY21-1</strain>
    </source>
</reference>
<dbReference type="SUPFAM" id="SSF88713">
    <property type="entry name" value="Glycoside hydrolase/deacetylase"/>
    <property type="match status" value="1"/>
</dbReference>
<protein>
    <submittedName>
        <fullName evidence="6">ChbG/HpnK family deacetylase</fullName>
    </submittedName>
</protein>
<keyword evidence="5" id="KW-0119">Carbohydrate metabolism</keyword>
<evidence type="ECO:0000313" key="7">
    <source>
        <dbReference type="Proteomes" id="UP000295418"/>
    </source>
</evidence>
<evidence type="ECO:0000313" key="6">
    <source>
        <dbReference type="EMBL" id="TCZ71080.1"/>
    </source>
</evidence>
<accession>A0A4R4E0J8</accession>
<dbReference type="InterPro" id="IPR011330">
    <property type="entry name" value="Glyco_hydro/deAcase_b/a-brl"/>
</dbReference>